<comment type="pathway">
    <text evidence="2">Cofactor biosynthesis; tetrahydrofolate biosynthesis; 2-amino-4-hydroxy-6-hydroxymethyl-7,8-dihydropteridine diphosphate from 7,8-dihydroneopterin triphosphate: step 3/4.</text>
</comment>
<dbReference type="GO" id="GO:0005737">
    <property type="term" value="C:cytoplasm"/>
    <property type="evidence" value="ECO:0007669"/>
    <property type="project" value="TreeGrafter"/>
</dbReference>
<sequence>MKDDISKNDRIVLEGMRFYGFHGVNPEERVLGQEYLVDLAVDMDLGPAGVSDRLEDTISYAHIYRAVRDVMEGEPRNLLEAAAQSIADRLLAEFPVDSVSVRVKKPHPPIRGSVIENATVEIYRRRSI</sequence>
<dbReference type="NCBIfam" id="TIGR00525">
    <property type="entry name" value="folB"/>
    <property type="match status" value="1"/>
</dbReference>
<dbReference type="NCBIfam" id="TIGR00526">
    <property type="entry name" value="folB_dom"/>
    <property type="match status" value="1"/>
</dbReference>
<organism evidence="9">
    <name type="scientific">hydrothermal vent metagenome</name>
    <dbReference type="NCBI Taxonomy" id="652676"/>
    <lineage>
        <taxon>unclassified sequences</taxon>
        <taxon>metagenomes</taxon>
        <taxon>ecological metagenomes</taxon>
    </lineage>
</organism>
<reference evidence="9" key="1">
    <citation type="submission" date="2015-10" db="EMBL/GenBank/DDBJ databases">
        <authorList>
            <person name="Gilbert D.G."/>
        </authorList>
    </citation>
    <scope>NUCLEOTIDE SEQUENCE</scope>
</reference>
<evidence type="ECO:0000256" key="6">
    <source>
        <dbReference type="ARBA" id="ARBA00023239"/>
    </source>
</evidence>
<evidence type="ECO:0000256" key="3">
    <source>
        <dbReference type="ARBA" id="ARBA00005708"/>
    </source>
</evidence>
<dbReference type="SUPFAM" id="SSF55620">
    <property type="entry name" value="Tetrahydrobiopterin biosynthesis enzymes-like"/>
    <property type="match status" value="1"/>
</dbReference>
<keyword evidence="6 9" id="KW-0456">Lyase</keyword>
<dbReference type="EC" id="4.1.2.25" evidence="4"/>
<evidence type="ECO:0000256" key="7">
    <source>
        <dbReference type="ARBA" id="ARBA00032903"/>
    </source>
</evidence>
<dbReference type="PANTHER" id="PTHR42844">
    <property type="entry name" value="DIHYDRONEOPTERIN ALDOLASE 1-RELATED"/>
    <property type="match status" value="1"/>
</dbReference>
<proteinExistence type="inferred from homology"/>
<dbReference type="PANTHER" id="PTHR42844:SF1">
    <property type="entry name" value="DIHYDRONEOPTERIN ALDOLASE 1-RELATED"/>
    <property type="match status" value="1"/>
</dbReference>
<evidence type="ECO:0000256" key="4">
    <source>
        <dbReference type="ARBA" id="ARBA00013043"/>
    </source>
</evidence>
<dbReference type="FunFam" id="3.30.1130.10:FF:000003">
    <property type="entry name" value="7,8-dihydroneopterin aldolase"/>
    <property type="match status" value="1"/>
</dbReference>
<evidence type="ECO:0000256" key="2">
    <source>
        <dbReference type="ARBA" id="ARBA00005013"/>
    </source>
</evidence>
<dbReference type="InterPro" id="IPR006157">
    <property type="entry name" value="FolB_dom"/>
</dbReference>
<gene>
    <name evidence="9" type="ORF">MGWOODY_Clf661</name>
</gene>
<dbReference type="InterPro" id="IPR043133">
    <property type="entry name" value="GTP-CH-I_C/QueF"/>
</dbReference>
<evidence type="ECO:0000259" key="8">
    <source>
        <dbReference type="SMART" id="SM00905"/>
    </source>
</evidence>
<comment type="catalytic activity">
    <reaction evidence="1">
        <text>7,8-dihydroneopterin = 6-hydroxymethyl-7,8-dihydropterin + glycolaldehyde</text>
        <dbReference type="Rhea" id="RHEA:10540"/>
        <dbReference type="ChEBI" id="CHEBI:17001"/>
        <dbReference type="ChEBI" id="CHEBI:17071"/>
        <dbReference type="ChEBI" id="CHEBI:44841"/>
        <dbReference type="EC" id="4.1.2.25"/>
    </reaction>
</comment>
<dbReference type="AlphaFoldDB" id="A0A161K815"/>
<evidence type="ECO:0000256" key="1">
    <source>
        <dbReference type="ARBA" id="ARBA00001353"/>
    </source>
</evidence>
<evidence type="ECO:0000256" key="5">
    <source>
        <dbReference type="ARBA" id="ARBA00022909"/>
    </source>
</evidence>
<protein>
    <recommendedName>
        <fullName evidence="4">dihydroneopterin aldolase</fullName>
        <ecNumber evidence="4">4.1.2.25</ecNumber>
    </recommendedName>
    <alternativeName>
        <fullName evidence="7">7,8-dihydroneopterin aldolase</fullName>
    </alternativeName>
</protein>
<dbReference type="GO" id="GO:0046656">
    <property type="term" value="P:folic acid biosynthetic process"/>
    <property type="evidence" value="ECO:0007669"/>
    <property type="project" value="UniProtKB-KW"/>
</dbReference>
<dbReference type="SMART" id="SM00905">
    <property type="entry name" value="FolB"/>
    <property type="match status" value="1"/>
</dbReference>
<name>A0A161K815_9ZZZZ</name>
<dbReference type="InterPro" id="IPR006156">
    <property type="entry name" value="Dihydroneopterin_aldolase"/>
</dbReference>
<dbReference type="Pfam" id="PF02152">
    <property type="entry name" value="FolB"/>
    <property type="match status" value="1"/>
</dbReference>
<comment type="similarity">
    <text evidence="3">Belongs to the DHNA family.</text>
</comment>
<dbReference type="EMBL" id="FAXA01000332">
    <property type="protein sequence ID" value="CUV02897.1"/>
    <property type="molecule type" value="Genomic_DNA"/>
</dbReference>
<evidence type="ECO:0000313" key="9">
    <source>
        <dbReference type="EMBL" id="CUV02897.1"/>
    </source>
</evidence>
<accession>A0A161K815</accession>
<dbReference type="CDD" id="cd00534">
    <property type="entry name" value="DHNA_DHNTPE"/>
    <property type="match status" value="1"/>
</dbReference>
<dbReference type="Gene3D" id="3.30.1130.10">
    <property type="match status" value="1"/>
</dbReference>
<feature type="domain" description="Dihydroneopterin aldolase/epimerase" evidence="8">
    <location>
        <begin position="11"/>
        <end position="124"/>
    </location>
</feature>
<keyword evidence="5" id="KW-0289">Folate biosynthesis</keyword>
<dbReference type="GO" id="GO:0004150">
    <property type="term" value="F:dihydroneopterin aldolase activity"/>
    <property type="evidence" value="ECO:0007669"/>
    <property type="project" value="UniProtKB-EC"/>
</dbReference>